<proteinExistence type="predicted"/>
<comment type="caution">
    <text evidence="2">The sequence shown here is derived from an EMBL/GenBank/DDBJ whole genome shotgun (WGS) entry which is preliminary data.</text>
</comment>
<sequence length="79" mass="8924">MNRLDDPPNRLARPDRIDRPTRLRRAGRPAQTDGAREPIYVGLVAEWRAQGRTVPAEPDLPRPSFPGPTTGRRVTSERL</sequence>
<evidence type="ECO:0000313" key="2">
    <source>
        <dbReference type="EMBL" id="GHE05384.1"/>
    </source>
</evidence>
<organism evidence="2 3">
    <name type="scientific">Streptomyces alanosinicus</name>
    <dbReference type="NCBI Taxonomy" id="68171"/>
    <lineage>
        <taxon>Bacteria</taxon>
        <taxon>Bacillati</taxon>
        <taxon>Actinomycetota</taxon>
        <taxon>Actinomycetes</taxon>
        <taxon>Kitasatosporales</taxon>
        <taxon>Streptomycetaceae</taxon>
        <taxon>Streptomyces</taxon>
    </lineage>
</organism>
<keyword evidence="3" id="KW-1185">Reference proteome</keyword>
<dbReference type="Proteomes" id="UP000655443">
    <property type="component" value="Unassembled WGS sequence"/>
</dbReference>
<evidence type="ECO:0000313" key="3">
    <source>
        <dbReference type="Proteomes" id="UP000655443"/>
    </source>
</evidence>
<dbReference type="AlphaFoldDB" id="A0A919D4U5"/>
<reference evidence="2" key="1">
    <citation type="journal article" date="2014" name="Int. J. Syst. Evol. Microbiol.">
        <title>Complete genome sequence of Corynebacterium casei LMG S-19264T (=DSM 44701T), isolated from a smear-ripened cheese.</title>
        <authorList>
            <consortium name="US DOE Joint Genome Institute (JGI-PGF)"/>
            <person name="Walter F."/>
            <person name="Albersmeier A."/>
            <person name="Kalinowski J."/>
            <person name="Ruckert C."/>
        </authorList>
    </citation>
    <scope>NUCLEOTIDE SEQUENCE</scope>
    <source>
        <strain evidence="2">JCM 4714</strain>
    </source>
</reference>
<dbReference type="EMBL" id="BMVG01000008">
    <property type="protein sequence ID" value="GHE05384.1"/>
    <property type="molecule type" value="Genomic_DNA"/>
</dbReference>
<accession>A0A919D4U5</accession>
<evidence type="ECO:0000256" key="1">
    <source>
        <dbReference type="SAM" id="MobiDB-lite"/>
    </source>
</evidence>
<protein>
    <submittedName>
        <fullName evidence="2">Uncharacterized protein</fullName>
    </submittedName>
</protein>
<feature type="compositionally biased region" description="Basic and acidic residues" evidence="1">
    <location>
        <begin position="1"/>
        <end position="21"/>
    </location>
</feature>
<reference evidence="2" key="2">
    <citation type="submission" date="2020-09" db="EMBL/GenBank/DDBJ databases">
        <authorList>
            <person name="Sun Q."/>
            <person name="Ohkuma M."/>
        </authorList>
    </citation>
    <scope>NUCLEOTIDE SEQUENCE</scope>
    <source>
        <strain evidence="2">JCM 4714</strain>
    </source>
</reference>
<feature type="region of interest" description="Disordered" evidence="1">
    <location>
        <begin position="52"/>
        <end position="79"/>
    </location>
</feature>
<name>A0A919D4U5_9ACTN</name>
<gene>
    <name evidence="2" type="ORF">GCM10010339_41080</name>
</gene>
<feature type="region of interest" description="Disordered" evidence="1">
    <location>
        <begin position="1"/>
        <end position="37"/>
    </location>
</feature>